<evidence type="ECO:0000259" key="4">
    <source>
        <dbReference type="Pfam" id="PF03328"/>
    </source>
</evidence>
<accession>A0ABU9Y8S1</accession>
<dbReference type="InterPro" id="IPR040442">
    <property type="entry name" value="Pyrv_kinase-like_dom_sf"/>
</dbReference>
<dbReference type="Gene3D" id="3.20.20.60">
    <property type="entry name" value="Phosphoenolpyruvate-binding domains"/>
    <property type="match status" value="1"/>
</dbReference>
<organism evidence="5 6">
    <name type="scientific">Sphingomonas oligophenolica</name>
    <dbReference type="NCBI Taxonomy" id="301154"/>
    <lineage>
        <taxon>Bacteria</taxon>
        <taxon>Pseudomonadati</taxon>
        <taxon>Pseudomonadota</taxon>
        <taxon>Alphaproteobacteria</taxon>
        <taxon>Sphingomonadales</taxon>
        <taxon>Sphingomonadaceae</taxon>
        <taxon>Sphingomonas</taxon>
    </lineage>
</organism>
<dbReference type="EMBL" id="JBDIME010000025">
    <property type="protein sequence ID" value="MEN2792191.1"/>
    <property type="molecule type" value="Genomic_DNA"/>
</dbReference>
<dbReference type="Pfam" id="PF03328">
    <property type="entry name" value="HpcH_HpaI"/>
    <property type="match status" value="1"/>
</dbReference>
<dbReference type="RefSeq" id="WP_343888441.1">
    <property type="nucleotide sequence ID" value="NZ_BAAAEH010000009.1"/>
</dbReference>
<evidence type="ECO:0000313" key="6">
    <source>
        <dbReference type="Proteomes" id="UP001419910"/>
    </source>
</evidence>
<dbReference type="PANTHER" id="PTHR30502:SF0">
    <property type="entry name" value="PHOSPHOENOLPYRUVATE CARBOXYLASE FAMILY PROTEIN"/>
    <property type="match status" value="1"/>
</dbReference>
<dbReference type="Proteomes" id="UP001419910">
    <property type="component" value="Unassembled WGS sequence"/>
</dbReference>
<protein>
    <submittedName>
        <fullName evidence="5">Aldolase/citrate lyase family protein</fullName>
    </submittedName>
</protein>
<evidence type="ECO:0000256" key="1">
    <source>
        <dbReference type="ARBA" id="ARBA00005568"/>
    </source>
</evidence>
<sequence>MTNPLMQRLKAGKVCVNGWLTVPDAFVGEVMAQTGWDSLTIDLQHGLHDYRSLVSTLQALHGRPVTPLVRVPWNEPGIIGKVLDAGAWGVICPMVNTAEDAKALVDACLYTPQGARSNGPIRAGFYGVANSYQGIANANVLVLPQIETPEAVDNLEAILDTPGISGAYVGPSDLGLCMGLPPILDREEPEILAIYERVIAAVRQRGQIAGIQNNTPGYAARMGQMGFQILTVATDVNLMGFAAYQSVQATRGAIGELAAA</sequence>
<name>A0ABU9Y8S1_9SPHN</name>
<dbReference type="InterPro" id="IPR050251">
    <property type="entry name" value="HpcH-HpaI_aldolase"/>
</dbReference>
<dbReference type="SUPFAM" id="SSF51621">
    <property type="entry name" value="Phosphoenolpyruvate/pyruvate domain"/>
    <property type="match status" value="1"/>
</dbReference>
<evidence type="ECO:0000256" key="2">
    <source>
        <dbReference type="ARBA" id="ARBA00022723"/>
    </source>
</evidence>
<dbReference type="GO" id="GO:0016829">
    <property type="term" value="F:lyase activity"/>
    <property type="evidence" value="ECO:0007669"/>
    <property type="project" value="UniProtKB-KW"/>
</dbReference>
<proteinExistence type="inferred from homology"/>
<reference evidence="5 6" key="1">
    <citation type="submission" date="2024-05" db="EMBL/GenBank/DDBJ databases">
        <authorList>
            <person name="Liu Q."/>
            <person name="Xin Y.-H."/>
        </authorList>
    </citation>
    <scope>NUCLEOTIDE SEQUENCE [LARGE SCALE GENOMIC DNA]</scope>
    <source>
        <strain evidence="5 6">CGMCC 1.10181</strain>
    </source>
</reference>
<feature type="domain" description="HpcH/HpaI aldolase/citrate lyase" evidence="4">
    <location>
        <begin position="27"/>
        <end position="207"/>
    </location>
</feature>
<dbReference type="PANTHER" id="PTHR30502">
    <property type="entry name" value="2-KETO-3-DEOXY-L-RHAMNONATE ALDOLASE"/>
    <property type="match status" value="1"/>
</dbReference>
<dbReference type="InterPro" id="IPR015813">
    <property type="entry name" value="Pyrv/PenolPyrv_kinase-like_dom"/>
</dbReference>
<keyword evidence="3 5" id="KW-0456">Lyase</keyword>
<evidence type="ECO:0000256" key="3">
    <source>
        <dbReference type="ARBA" id="ARBA00023239"/>
    </source>
</evidence>
<dbReference type="InterPro" id="IPR005000">
    <property type="entry name" value="Aldolase/citrate-lyase_domain"/>
</dbReference>
<gene>
    <name evidence="5" type="ORF">ABC974_21350</name>
</gene>
<keyword evidence="2" id="KW-0479">Metal-binding</keyword>
<comment type="caution">
    <text evidence="5">The sequence shown here is derived from an EMBL/GenBank/DDBJ whole genome shotgun (WGS) entry which is preliminary data.</text>
</comment>
<evidence type="ECO:0000313" key="5">
    <source>
        <dbReference type="EMBL" id="MEN2792191.1"/>
    </source>
</evidence>
<keyword evidence="6" id="KW-1185">Reference proteome</keyword>
<comment type="similarity">
    <text evidence="1">Belongs to the HpcH/HpaI aldolase family.</text>
</comment>